<dbReference type="AlphaFoldDB" id="A0A397V634"/>
<accession>A0A397V634</accession>
<evidence type="ECO:0000313" key="1">
    <source>
        <dbReference type="EMBL" id="RIB16787.1"/>
    </source>
</evidence>
<name>A0A397V634_9GLOM</name>
<comment type="caution">
    <text evidence="1">The sequence shown here is derived from an EMBL/GenBank/DDBJ whole genome shotgun (WGS) entry which is preliminary data.</text>
</comment>
<sequence>MATFHRWDQTINSGDVNIDALYNNNQVEYETNIASSENTYQQTNAMFSAWNNTIGRIDGIDAFYENNQIEYGIENQIESESNFIMNSGGAYQGGFQANEANVPFRE</sequence>
<proteinExistence type="predicted"/>
<gene>
    <name evidence="1" type="ORF">C2G38_2038277</name>
</gene>
<protein>
    <submittedName>
        <fullName evidence="1">Uncharacterized protein</fullName>
    </submittedName>
</protein>
<dbReference type="EMBL" id="QKWP01000650">
    <property type="protein sequence ID" value="RIB16787.1"/>
    <property type="molecule type" value="Genomic_DNA"/>
</dbReference>
<reference evidence="1 2" key="1">
    <citation type="submission" date="2018-06" db="EMBL/GenBank/DDBJ databases">
        <title>Comparative genomics reveals the genomic features of Rhizophagus irregularis, R. cerebriforme, R. diaphanum and Gigaspora rosea, and their symbiotic lifestyle signature.</title>
        <authorList>
            <person name="Morin E."/>
            <person name="San Clemente H."/>
            <person name="Chen E.C.H."/>
            <person name="De La Providencia I."/>
            <person name="Hainaut M."/>
            <person name="Kuo A."/>
            <person name="Kohler A."/>
            <person name="Murat C."/>
            <person name="Tang N."/>
            <person name="Roy S."/>
            <person name="Loubradou J."/>
            <person name="Henrissat B."/>
            <person name="Grigoriev I.V."/>
            <person name="Corradi N."/>
            <person name="Roux C."/>
            <person name="Martin F.M."/>
        </authorList>
    </citation>
    <scope>NUCLEOTIDE SEQUENCE [LARGE SCALE GENOMIC DNA]</scope>
    <source>
        <strain evidence="1 2">DAOM 194757</strain>
    </source>
</reference>
<organism evidence="1 2">
    <name type="scientific">Gigaspora rosea</name>
    <dbReference type="NCBI Taxonomy" id="44941"/>
    <lineage>
        <taxon>Eukaryota</taxon>
        <taxon>Fungi</taxon>
        <taxon>Fungi incertae sedis</taxon>
        <taxon>Mucoromycota</taxon>
        <taxon>Glomeromycotina</taxon>
        <taxon>Glomeromycetes</taxon>
        <taxon>Diversisporales</taxon>
        <taxon>Gigasporaceae</taxon>
        <taxon>Gigaspora</taxon>
    </lineage>
</organism>
<dbReference type="Proteomes" id="UP000266673">
    <property type="component" value="Unassembled WGS sequence"/>
</dbReference>
<evidence type="ECO:0000313" key="2">
    <source>
        <dbReference type="Proteomes" id="UP000266673"/>
    </source>
</evidence>
<keyword evidence="2" id="KW-1185">Reference proteome</keyword>